<dbReference type="Proteomes" id="UP000317243">
    <property type="component" value="Unassembled WGS sequence"/>
</dbReference>
<gene>
    <name evidence="2" type="ORF">KOR42_11260</name>
</gene>
<evidence type="ECO:0000313" key="3">
    <source>
        <dbReference type="Proteomes" id="UP000317243"/>
    </source>
</evidence>
<proteinExistence type="predicted"/>
<accession>A0A5C5X4E6</accession>
<name>A0A5C5X4E6_9PLAN</name>
<dbReference type="AlphaFoldDB" id="A0A5C5X4E6"/>
<sequence>MTSHVFAAVAGFVVALSTMDWIAEFRTVLMSGGIGLLVVGIVAWGLTVRKQRRRQFLQLMSEYADRHAAA</sequence>
<evidence type="ECO:0000256" key="1">
    <source>
        <dbReference type="SAM" id="Phobius"/>
    </source>
</evidence>
<organism evidence="2 3">
    <name type="scientific">Thalassoglobus neptunius</name>
    <dbReference type="NCBI Taxonomy" id="1938619"/>
    <lineage>
        <taxon>Bacteria</taxon>
        <taxon>Pseudomonadati</taxon>
        <taxon>Planctomycetota</taxon>
        <taxon>Planctomycetia</taxon>
        <taxon>Planctomycetales</taxon>
        <taxon>Planctomycetaceae</taxon>
        <taxon>Thalassoglobus</taxon>
    </lineage>
</organism>
<keyword evidence="3" id="KW-1185">Reference proteome</keyword>
<reference evidence="2 3" key="1">
    <citation type="submission" date="2019-02" db="EMBL/GenBank/DDBJ databases">
        <title>Deep-cultivation of Planctomycetes and their phenomic and genomic characterization uncovers novel biology.</title>
        <authorList>
            <person name="Wiegand S."/>
            <person name="Jogler M."/>
            <person name="Boedeker C."/>
            <person name="Pinto D."/>
            <person name="Vollmers J."/>
            <person name="Rivas-Marin E."/>
            <person name="Kohn T."/>
            <person name="Peeters S.H."/>
            <person name="Heuer A."/>
            <person name="Rast P."/>
            <person name="Oberbeckmann S."/>
            <person name="Bunk B."/>
            <person name="Jeske O."/>
            <person name="Meyerdierks A."/>
            <person name="Storesund J.E."/>
            <person name="Kallscheuer N."/>
            <person name="Luecker S."/>
            <person name="Lage O.M."/>
            <person name="Pohl T."/>
            <person name="Merkel B.J."/>
            <person name="Hornburger P."/>
            <person name="Mueller R.-W."/>
            <person name="Bruemmer F."/>
            <person name="Labrenz M."/>
            <person name="Spormann A.M."/>
            <person name="Op Den Camp H."/>
            <person name="Overmann J."/>
            <person name="Amann R."/>
            <person name="Jetten M.S.M."/>
            <person name="Mascher T."/>
            <person name="Medema M.H."/>
            <person name="Devos D.P."/>
            <person name="Kaster A.-K."/>
            <person name="Ovreas L."/>
            <person name="Rohde M."/>
            <person name="Galperin M.Y."/>
            <person name="Jogler C."/>
        </authorList>
    </citation>
    <scope>NUCLEOTIDE SEQUENCE [LARGE SCALE GENOMIC DNA]</scope>
    <source>
        <strain evidence="2 3">KOR42</strain>
    </source>
</reference>
<feature type="transmembrane region" description="Helical" evidence="1">
    <location>
        <begin position="27"/>
        <end position="48"/>
    </location>
</feature>
<keyword evidence="1" id="KW-0472">Membrane</keyword>
<protein>
    <submittedName>
        <fullName evidence="2">Uncharacterized protein</fullName>
    </submittedName>
</protein>
<dbReference type="EMBL" id="SIHI01000001">
    <property type="protein sequence ID" value="TWT57760.1"/>
    <property type="molecule type" value="Genomic_DNA"/>
</dbReference>
<comment type="caution">
    <text evidence="2">The sequence shown here is derived from an EMBL/GenBank/DDBJ whole genome shotgun (WGS) entry which is preliminary data.</text>
</comment>
<evidence type="ECO:0000313" key="2">
    <source>
        <dbReference type="EMBL" id="TWT57760.1"/>
    </source>
</evidence>
<keyword evidence="1" id="KW-0812">Transmembrane</keyword>
<keyword evidence="1" id="KW-1133">Transmembrane helix</keyword>